<dbReference type="PANTHER" id="PTHR32089:SF112">
    <property type="entry name" value="LYSOZYME-LIKE PROTEIN-RELATED"/>
    <property type="match status" value="1"/>
</dbReference>
<dbReference type="Gene3D" id="1.20.120.30">
    <property type="entry name" value="Aspartate receptor, ligand-binding domain"/>
    <property type="match status" value="1"/>
</dbReference>
<dbReference type="SUPFAM" id="SSF58104">
    <property type="entry name" value="Methyl-accepting chemotaxis protein (MCP) signaling domain"/>
    <property type="match status" value="1"/>
</dbReference>
<dbReference type="Proteomes" id="UP000185678">
    <property type="component" value="Unassembled WGS sequence"/>
</dbReference>
<protein>
    <submittedName>
        <fullName evidence="5">Methyl-accepting chemotaxis sensory transducer</fullName>
    </submittedName>
</protein>
<evidence type="ECO:0000256" key="2">
    <source>
        <dbReference type="ARBA" id="ARBA00029447"/>
    </source>
</evidence>
<evidence type="ECO:0000313" key="6">
    <source>
        <dbReference type="Proteomes" id="UP000185678"/>
    </source>
</evidence>
<organism evidence="5 6">
    <name type="scientific">Insolitispirillum peregrinum</name>
    <dbReference type="NCBI Taxonomy" id="80876"/>
    <lineage>
        <taxon>Bacteria</taxon>
        <taxon>Pseudomonadati</taxon>
        <taxon>Pseudomonadota</taxon>
        <taxon>Alphaproteobacteria</taxon>
        <taxon>Rhodospirillales</taxon>
        <taxon>Novispirillaceae</taxon>
        <taxon>Insolitispirillum</taxon>
    </lineage>
</organism>
<dbReference type="Pfam" id="PF00015">
    <property type="entry name" value="MCPsignal"/>
    <property type="match status" value="1"/>
</dbReference>
<dbReference type="InterPro" id="IPR004090">
    <property type="entry name" value="Chemotax_Me-accpt_rcpt"/>
</dbReference>
<accession>A0A1N7INU8</accession>
<evidence type="ECO:0000313" key="5">
    <source>
        <dbReference type="EMBL" id="SIS38744.1"/>
    </source>
</evidence>
<gene>
    <name evidence="5" type="ORF">SAMN05421779_101407</name>
</gene>
<dbReference type="GO" id="GO:0004888">
    <property type="term" value="F:transmembrane signaling receptor activity"/>
    <property type="evidence" value="ECO:0007669"/>
    <property type="project" value="InterPro"/>
</dbReference>
<feature type="domain" description="Methyl-accepting transducer" evidence="4">
    <location>
        <begin position="85"/>
        <end position="314"/>
    </location>
</feature>
<dbReference type="GO" id="GO:0007165">
    <property type="term" value="P:signal transduction"/>
    <property type="evidence" value="ECO:0007669"/>
    <property type="project" value="UniProtKB-KW"/>
</dbReference>
<reference evidence="5 6" key="1">
    <citation type="submission" date="2017-01" db="EMBL/GenBank/DDBJ databases">
        <authorList>
            <person name="Mah S.A."/>
            <person name="Swanson W.J."/>
            <person name="Moy G.W."/>
            <person name="Vacquier V.D."/>
        </authorList>
    </citation>
    <scope>NUCLEOTIDE SEQUENCE [LARGE SCALE GENOMIC DNA]</scope>
    <source>
        <strain evidence="5 6">DSM 11589</strain>
    </source>
</reference>
<sequence>MLSRGRPFLNSTLGGIMLQSVVPQSHGLGSSSIDLEESLDLLLAGKYLDVPQGISPLEQKLHALAQALHARAQGDLRRIVALSINASDAVTVTAGMMREVREVDSRTQAISAASEEMVASVQEISRNSDGVVADAEQARLAAQDAMAASQQAVITIGAITQAVDGASEKVERLVEASNQIGDIVQQIEAIAKQTNLLALNATIEAARAGEAGKGFAVVAGEVKNLANQTARATVDIRARIASLRQEMATIASSMEEGAQAVEQGRKVIEATGVSMNGVVERVELVTVKMQDVAAILTQQMDASAEISAGIAAIAHMSTENVANVERVLDVMDQGEAQIAAGISELATVQIEDFTIHVAKSDHVLWRKRLAAMLVGRTTLKADELADHHSCRLGKWYDTLTASDLVEHPAYQRLAEPHQEVHSAGIEAARAYAAGNLDGAIGCIERAARASVDVLACLDELAARKDRAVVWGSRPAF</sequence>
<name>A0A1N7INU8_9PROT</name>
<dbReference type="GO" id="GO:0006935">
    <property type="term" value="P:chemotaxis"/>
    <property type="evidence" value="ECO:0007669"/>
    <property type="project" value="InterPro"/>
</dbReference>
<dbReference type="InterPro" id="IPR025991">
    <property type="entry name" value="Chemoreceptor_zinc-bind_dom"/>
</dbReference>
<proteinExistence type="inferred from homology"/>
<dbReference type="EMBL" id="FTOA01000001">
    <property type="protein sequence ID" value="SIS38744.1"/>
    <property type="molecule type" value="Genomic_DNA"/>
</dbReference>
<dbReference type="AlphaFoldDB" id="A0A1N7INU8"/>
<dbReference type="Pfam" id="PF13682">
    <property type="entry name" value="CZB"/>
    <property type="match status" value="1"/>
</dbReference>
<dbReference type="InterPro" id="IPR004089">
    <property type="entry name" value="MCPsignal_dom"/>
</dbReference>
<comment type="similarity">
    <text evidence="2">Belongs to the methyl-accepting chemotaxis (MCP) protein family.</text>
</comment>
<dbReference type="STRING" id="80876.SAMN05421779_101407"/>
<evidence type="ECO:0000256" key="3">
    <source>
        <dbReference type="PROSITE-ProRule" id="PRU00284"/>
    </source>
</evidence>
<dbReference type="CDD" id="cd11386">
    <property type="entry name" value="MCP_signal"/>
    <property type="match status" value="1"/>
</dbReference>
<dbReference type="PANTHER" id="PTHR32089">
    <property type="entry name" value="METHYL-ACCEPTING CHEMOTAXIS PROTEIN MCPB"/>
    <property type="match status" value="1"/>
</dbReference>
<dbReference type="SMART" id="SM00283">
    <property type="entry name" value="MA"/>
    <property type="match status" value="1"/>
</dbReference>
<dbReference type="Gene3D" id="1.10.287.950">
    <property type="entry name" value="Methyl-accepting chemotaxis protein"/>
    <property type="match status" value="1"/>
</dbReference>
<dbReference type="PRINTS" id="PR00260">
    <property type="entry name" value="CHEMTRNSDUCR"/>
</dbReference>
<keyword evidence="1 3" id="KW-0807">Transducer</keyword>
<dbReference type="PROSITE" id="PS50111">
    <property type="entry name" value="CHEMOTAXIS_TRANSDUC_2"/>
    <property type="match status" value="1"/>
</dbReference>
<evidence type="ECO:0000259" key="4">
    <source>
        <dbReference type="PROSITE" id="PS50111"/>
    </source>
</evidence>
<dbReference type="GO" id="GO:0016020">
    <property type="term" value="C:membrane"/>
    <property type="evidence" value="ECO:0007669"/>
    <property type="project" value="InterPro"/>
</dbReference>
<evidence type="ECO:0000256" key="1">
    <source>
        <dbReference type="ARBA" id="ARBA00023224"/>
    </source>
</evidence>
<keyword evidence="6" id="KW-1185">Reference proteome</keyword>